<reference evidence="4 5" key="1">
    <citation type="submission" date="2018-06" db="EMBL/GenBank/DDBJ databases">
        <title>Genomic Encyclopedia of Type Strains, Phase IV (KMG-IV): sequencing the most valuable type-strain genomes for metagenomic binning, comparative biology and taxonomic classification.</title>
        <authorList>
            <person name="Goeker M."/>
        </authorList>
    </citation>
    <scope>NUCLEOTIDE SEQUENCE [LARGE SCALE GENOMIC DNA]</scope>
    <source>
        <strain evidence="4 5">DSM 15140</strain>
    </source>
</reference>
<gene>
    <name evidence="4" type="ORF">DES48_11113</name>
</gene>
<protein>
    <submittedName>
        <fullName evidence="4">DUF3048 family protein</fullName>
    </submittedName>
</protein>
<dbReference type="InterPro" id="IPR021416">
    <property type="entry name" value="DUF3048_N"/>
</dbReference>
<proteinExistence type="predicted"/>
<dbReference type="EMBL" id="QNRI01000011">
    <property type="protein sequence ID" value="RBO93505.1"/>
    <property type="molecule type" value="Genomic_DNA"/>
</dbReference>
<dbReference type="InterPro" id="IPR023158">
    <property type="entry name" value="YerB-like_sf"/>
</dbReference>
<feature type="domain" description="DUF3048" evidence="3">
    <location>
        <begin position="255"/>
        <end position="362"/>
    </location>
</feature>
<dbReference type="AlphaFoldDB" id="A0A366DUC0"/>
<dbReference type="Proteomes" id="UP000252254">
    <property type="component" value="Unassembled WGS sequence"/>
</dbReference>
<sequence>MIVLDKSDIIETSKILVNKTSKGVLYLMRKSIIPMLSMLFLFLLLLMGACSNDEQVEQEATQEPEQTQSEPVEQEEPELPNVYPLTGERTEQSVDNRIVAVMVNNHPKARPQTGLSQADIVFEILAEGNITRFMALYQSEQPEQVGPVRSARPYYFNTADDYGALYIHHGAATFIENMLKDGAADYINGSYYDDDGHLFERADFRRAPHNSYLQFGAVYEVAEEKGYETTAEYEPLPFLDEQDTKDITGSTATEVSFNYTSTPVRYVYDSEAEKYHRYNGQEQTAELDTEEPIELDNVFIIATHHEVVDSAGRREVDLSSGGNAYLLQKGKVQKIQWENRDGRLLPVRDGEVVKFVPGKTWINVIPESPGLDDVQITE</sequence>
<comment type="caution">
    <text evidence="4">The sequence shown here is derived from an EMBL/GenBank/DDBJ whole genome shotgun (WGS) entry which is preliminary data.</text>
</comment>
<feature type="region of interest" description="Disordered" evidence="1">
    <location>
        <begin position="55"/>
        <end position="87"/>
    </location>
</feature>
<dbReference type="Gene3D" id="3.50.90.10">
    <property type="entry name" value="YerB-like"/>
    <property type="match status" value="1"/>
</dbReference>
<feature type="domain" description="DUF3048" evidence="2">
    <location>
        <begin position="85"/>
        <end position="227"/>
    </location>
</feature>
<dbReference type="SUPFAM" id="SSF159774">
    <property type="entry name" value="YerB-like"/>
    <property type="match status" value="1"/>
</dbReference>
<accession>A0A366DUC0</accession>
<keyword evidence="5" id="KW-1185">Reference proteome</keyword>
<name>A0A366DUC0_9BACI</name>
<evidence type="ECO:0000256" key="1">
    <source>
        <dbReference type="SAM" id="MobiDB-lite"/>
    </source>
</evidence>
<evidence type="ECO:0000313" key="4">
    <source>
        <dbReference type="EMBL" id="RBO93505.1"/>
    </source>
</evidence>
<dbReference type="InterPro" id="IPR035328">
    <property type="entry name" value="DUF3048_C"/>
</dbReference>
<dbReference type="Pfam" id="PF11258">
    <property type="entry name" value="DUF3048"/>
    <property type="match status" value="1"/>
</dbReference>
<evidence type="ECO:0000259" key="2">
    <source>
        <dbReference type="Pfam" id="PF11258"/>
    </source>
</evidence>
<dbReference type="Pfam" id="PF17479">
    <property type="entry name" value="DUF3048_C"/>
    <property type="match status" value="1"/>
</dbReference>
<organism evidence="4 5">
    <name type="scientific">Paraliobacillus ryukyuensis</name>
    <dbReference type="NCBI Taxonomy" id="200904"/>
    <lineage>
        <taxon>Bacteria</taxon>
        <taxon>Bacillati</taxon>
        <taxon>Bacillota</taxon>
        <taxon>Bacilli</taxon>
        <taxon>Bacillales</taxon>
        <taxon>Bacillaceae</taxon>
        <taxon>Paraliobacillus</taxon>
    </lineage>
</organism>
<dbReference type="STRING" id="200904.GCA_900168775_02733"/>
<evidence type="ECO:0000313" key="5">
    <source>
        <dbReference type="Proteomes" id="UP000252254"/>
    </source>
</evidence>
<evidence type="ECO:0000259" key="3">
    <source>
        <dbReference type="Pfam" id="PF17479"/>
    </source>
</evidence>